<dbReference type="RefSeq" id="WP_074643641.1">
    <property type="nucleotide sequence ID" value="NZ_FNBL01000004.1"/>
</dbReference>
<evidence type="ECO:0000256" key="9">
    <source>
        <dbReference type="ARBA" id="ARBA00022723"/>
    </source>
</evidence>
<evidence type="ECO:0000256" key="10">
    <source>
        <dbReference type="ARBA" id="ARBA00022763"/>
    </source>
</evidence>
<comment type="subunit">
    <text evidence="3 17">Monomer.</text>
</comment>
<evidence type="ECO:0000256" key="2">
    <source>
        <dbReference type="ARBA" id="ARBA00010945"/>
    </source>
</evidence>
<keyword evidence="12 17" id="KW-0239">DNA-directed DNA polymerase</keyword>
<dbReference type="GO" id="GO:0005829">
    <property type="term" value="C:cytosol"/>
    <property type="evidence" value="ECO:0007669"/>
    <property type="project" value="TreeGrafter"/>
</dbReference>
<evidence type="ECO:0000256" key="12">
    <source>
        <dbReference type="ARBA" id="ARBA00022932"/>
    </source>
</evidence>
<keyword evidence="5 17" id="KW-0963">Cytoplasm</keyword>
<organism evidence="19 20">
    <name type="scientific">Celeribacter baekdonensis</name>
    <dbReference type="NCBI Taxonomy" id="875171"/>
    <lineage>
        <taxon>Bacteria</taxon>
        <taxon>Pseudomonadati</taxon>
        <taxon>Pseudomonadota</taxon>
        <taxon>Alphaproteobacteria</taxon>
        <taxon>Rhodobacterales</taxon>
        <taxon>Roseobacteraceae</taxon>
        <taxon>Celeribacter</taxon>
    </lineage>
</organism>
<dbReference type="GO" id="GO:0003684">
    <property type="term" value="F:damaged DNA binding"/>
    <property type="evidence" value="ECO:0007669"/>
    <property type="project" value="InterPro"/>
</dbReference>
<keyword evidence="6 17" id="KW-0808">Transferase</keyword>
<comment type="subcellular location">
    <subcellularLocation>
        <location evidence="1 17">Cytoplasm</location>
    </subcellularLocation>
</comment>
<feature type="domain" description="UmuC" evidence="18">
    <location>
        <begin position="37"/>
        <end position="217"/>
    </location>
</feature>
<evidence type="ECO:0000256" key="17">
    <source>
        <dbReference type="HAMAP-Rule" id="MF_01113"/>
    </source>
</evidence>
<proteinExistence type="inferred from homology"/>
<dbReference type="InterPro" id="IPR036775">
    <property type="entry name" value="DNA_pol_Y-fam_lit_finger_sf"/>
</dbReference>
<dbReference type="SUPFAM" id="SSF100879">
    <property type="entry name" value="Lesion bypass DNA polymerase (Y-family), little finger domain"/>
    <property type="match status" value="1"/>
</dbReference>
<dbReference type="Gene3D" id="3.30.70.270">
    <property type="match status" value="1"/>
</dbReference>
<dbReference type="GO" id="GO:0000287">
    <property type="term" value="F:magnesium ion binding"/>
    <property type="evidence" value="ECO:0007669"/>
    <property type="project" value="UniProtKB-UniRule"/>
</dbReference>
<feature type="site" description="Substrate discrimination" evidence="17">
    <location>
        <position position="46"/>
    </location>
</feature>
<dbReference type="FunFam" id="3.40.1170.60:FF:000001">
    <property type="entry name" value="DNA polymerase IV"/>
    <property type="match status" value="1"/>
</dbReference>
<evidence type="ECO:0000313" key="20">
    <source>
        <dbReference type="Proteomes" id="UP000182284"/>
    </source>
</evidence>
<evidence type="ECO:0000256" key="5">
    <source>
        <dbReference type="ARBA" id="ARBA00022490"/>
    </source>
</evidence>
<dbReference type="HAMAP" id="MF_01113">
    <property type="entry name" value="DNApol_IV"/>
    <property type="match status" value="1"/>
</dbReference>
<dbReference type="CDD" id="cd03586">
    <property type="entry name" value="PolY_Pol_IV_kappa"/>
    <property type="match status" value="1"/>
</dbReference>
<dbReference type="Proteomes" id="UP000182284">
    <property type="component" value="Unassembled WGS sequence"/>
</dbReference>
<dbReference type="InterPro" id="IPR017961">
    <property type="entry name" value="DNA_pol_Y-fam_little_finger"/>
</dbReference>
<protein>
    <recommendedName>
        <fullName evidence="17">DNA polymerase IV</fullName>
        <shortName evidence="17">Pol IV</shortName>
        <ecNumber evidence="17">2.7.7.7</ecNumber>
    </recommendedName>
</protein>
<evidence type="ECO:0000256" key="14">
    <source>
        <dbReference type="ARBA" id="ARBA00023204"/>
    </source>
</evidence>
<dbReference type="AlphaFoldDB" id="A0A1G7KS01"/>
<dbReference type="EMBL" id="FNBL01000004">
    <property type="protein sequence ID" value="SDF39854.1"/>
    <property type="molecule type" value="Genomic_DNA"/>
</dbReference>
<keyword evidence="11 17" id="KW-0460">Magnesium</keyword>
<comment type="catalytic activity">
    <reaction evidence="16 17">
        <text>DNA(n) + a 2'-deoxyribonucleoside 5'-triphosphate = DNA(n+1) + diphosphate</text>
        <dbReference type="Rhea" id="RHEA:22508"/>
        <dbReference type="Rhea" id="RHEA-COMP:17339"/>
        <dbReference type="Rhea" id="RHEA-COMP:17340"/>
        <dbReference type="ChEBI" id="CHEBI:33019"/>
        <dbReference type="ChEBI" id="CHEBI:61560"/>
        <dbReference type="ChEBI" id="CHEBI:173112"/>
        <dbReference type="EC" id="2.7.7.7"/>
    </reaction>
</comment>
<dbReference type="Pfam" id="PF00817">
    <property type="entry name" value="IMS"/>
    <property type="match status" value="1"/>
</dbReference>
<dbReference type="InterPro" id="IPR001126">
    <property type="entry name" value="UmuC"/>
</dbReference>
<keyword evidence="4 17" id="KW-0515">Mutator protein</keyword>
<evidence type="ECO:0000256" key="3">
    <source>
        <dbReference type="ARBA" id="ARBA00011245"/>
    </source>
</evidence>
<dbReference type="GO" id="GO:0009432">
    <property type="term" value="P:SOS response"/>
    <property type="evidence" value="ECO:0007669"/>
    <property type="project" value="TreeGrafter"/>
</dbReference>
<evidence type="ECO:0000256" key="8">
    <source>
        <dbReference type="ARBA" id="ARBA00022705"/>
    </source>
</evidence>
<evidence type="ECO:0000256" key="7">
    <source>
        <dbReference type="ARBA" id="ARBA00022695"/>
    </source>
</evidence>
<evidence type="ECO:0000256" key="16">
    <source>
        <dbReference type="ARBA" id="ARBA00049244"/>
    </source>
</evidence>
<dbReference type="PANTHER" id="PTHR11076">
    <property type="entry name" value="DNA REPAIR POLYMERASE UMUC / TRANSFERASE FAMILY MEMBER"/>
    <property type="match status" value="1"/>
</dbReference>
<comment type="function">
    <text evidence="15 17">Poorly processive, error-prone DNA polymerase involved in untargeted mutagenesis. Copies undamaged DNA at stalled replication forks, which arise in vivo from mismatched or misaligned primer ends. These misaligned primers can be extended by PolIV. Exhibits no 3'-5' exonuclease (proofreading) activity. May be involved in translesional synthesis, in conjunction with the beta clamp from PolIII.</text>
</comment>
<dbReference type="PROSITE" id="PS50173">
    <property type="entry name" value="UMUC"/>
    <property type="match status" value="1"/>
</dbReference>
<dbReference type="Pfam" id="PF11799">
    <property type="entry name" value="IMS_C"/>
    <property type="match status" value="1"/>
</dbReference>
<dbReference type="Gene3D" id="3.40.1170.60">
    <property type="match status" value="1"/>
</dbReference>
<dbReference type="NCBIfam" id="NF002677">
    <property type="entry name" value="PRK02406.1"/>
    <property type="match status" value="1"/>
</dbReference>
<dbReference type="GO" id="GO:0006281">
    <property type="term" value="P:DNA repair"/>
    <property type="evidence" value="ECO:0007669"/>
    <property type="project" value="UniProtKB-UniRule"/>
</dbReference>
<dbReference type="GO" id="GO:0003887">
    <property type="term" value="F:DNA-directed DNA polymerase activity"/>
    <property type="evidence" value="ECO:0007669"/>
    <property type="project" value="UniProtKB-UniRule"/>
</dbReference>
<evidence type="ECO:0000256" key="13">
    <source>
        <dbReference type="ARBA" id="ARBA00023125"/>
    </source>
</evidence>
<dbReference type="InterPro" id="IPR043128">
    <property type="entry name" value="Rev_trsase/Diguanyl_cyclase"/>
</dbReference>
<evidence type="ECO:0000256" key="1">
    <source>
        <dbReference type="ARBA" id="ARBA00004496"/>
    </source>
</evidence>
<dbReference type="InterPro" id="IPR022880">
    <property type="entry name" value="DNApol_IV"/>
</dbReference>
<evidence type="ECO:0000313" key="19">
    <source>
        <dbReference type="EMBL" id="SDF39854.1"/>
    </source>
</evidence>
<evidence type="ECO:0000256" key="4">
    <source>
        <dbReference type="ARBA" id="ARBA00022457"/>
    </source>
</evidence>
<dbReference type="EC" id="2.7.7.7" evidence="17"/>
<evidence type="ECO:0000256" key="15">
    <source>
        <dbReference type="ARBA" id="ARBA00025589"/>
    </source>
</evidence>
<dbReference type="GO" id="GO:0006261">
    <property type="term" value="P:DNA-templated DNA replication"/>
    <property type="evidence" value="ECO:0007669"/>
    <property type="project" value="UniProtKB-UniRule"/>
</dbReference>
<dbReference type="Gene3D" id="3.30.1490.100">
    <property type="entry name" value="DNA polymerase, Y-family, little finger domain"/>
    <property type="match status" value="1"/>
</dbReference>
<dbReference type="FunFam" id="3.30.1490.100:FF:000004">
    <property type="entry name" value="DNA polymerase IV"/>
    <property type="match status" value="1"/>
</dbReference>
<dbReference type="Pfam" id="PF21999">
    <property type="entry name" value="IMS_HHH_1"/>
    <property type="match status" value="1"/>
</dbReference>
<evidence type="ECO:0000256" key="6">
    <source>
        <dbReference type="ARBA" id="ARBA00022679"/>
    </source>
</evidence>
<dbReference type="SUPFAM" id="SSF56672">
    <property type="entry name" value="DNA/RNA polymerases"/>
    <property type="match status" value="1"/>
</dbReference>
<feature type="binding site" evidence="17">
    <location>
        <position position="134"/>
    </location>
    <ligand>
        <name>Mg(2+)</name>
        <dbReference type="ChEBI" id="CHEBI:18420"/>
    </ligand>
</feature>
<keyword evidence="13 17" id="KW-0238">DNA-binding</keyword>
<name>A0A1G7KS01_9RHOB</name>
<reference evidence="19 20" key="1">
    <citation type="submission" date="2016-10" db="EMBL/GenBank/DDBJ databases">
        <authorList>
            <person name="de Groot N.N."/>
        </authorList>
    </citation>
    <scope>NUCLEOTIDE SEQUENCE [LARGE SCALE GENOMIC DNA]</scope>
    <source>
        <strain evidence="19 20">DSM 27375</strain>
    </source>
</reference>
<dbReference type="InterPro" id="IPR053848">
    <property type="entry name" value="IMS_HHH_1"/>
</dbReference>
<keyword evidence="9 17" id="KW-0479">Metal-binding</keyword>
<dbReference type="PANTHER" id="PTHR11076:SF33">
    <property type="entry name" value="DNA POLYMERASE KAPPA"/>
    <property type="match status" value="1"/>
</dbReference>
<dbReference type="InterPro" id="IPR050116">
    <property type="entry name" value="DNA_polymerase-Y"/>
</dbReference>
<keyword evidence="8 17" id="KW-0235">DNA replication</keyword>
<keyword evidence="10 17" id="KW-0227">DNA damage</keyword>
<keyword evidence="7 17" id="KW-0548">Nucleotidyltransferase</keyword>
<feature type="binding site" evidence="17">
    <location>
        <position position="41"/>
    </location>
    <ligand>
        <name>Mg(2+)</name>
        <dbReference type="ChEBI" id="CHEBI:18420"/>
    </ligand>
</feature>
<evidence type="ECO:0000256" key="11">
    <source>
        <dbReference type="ARBA" id="ARBA00022842"/>
    </source>
</evidence>
<accession>A0A1G7KS01</accession>
<feature type="active site" evidence="17">
    <location>
        <position position="135"/>
    </location>
</feature>
<sequence>MPALCRDCLTMFETGTRCPSCGRPRVIAHPELYDLAIAHMDCDAFYASVEKRDNPDLRDKPVIIGGGTRGVVSTACYIARIKGVRSAMPMFKALALCPEAVVVKPRMAAYAEASRAIRDMMNELTPDVEPLSLDEAFMDLRGTARLHGRPPAAMLARLVKRMHTELGLTGSIGLSHNKFLAKVASDLDKPRGFSVIGAAETMAFLAPKPVSLIWGVGQATRTSLEKAGIRTFSDLRRWEKDDLHQRFGSMGDRLWHLARGQDSRSISAKRPVKSISKETTFSEDTASLDILDGHIWRLAEQVSDRAKAKDIAGRVVTLKLKRANHSSLTRRVTLHEPSNMADKMYRTARGLLDGAIDKGPFRLIGVGLSDLVPAEQADVSADLLDPDAIKRARAERASDEIRRKFGKDAIRKGRALR</sequence>
<keyword evidence="14 17" id="KW-0234">DNA repair</keyword>
<comment type="cofactor">
    <cofactor evidence="17">
        <name>Mg(2+)</name>
        <dbReference type="ChEBI" id="CHEBI:18420"/>
    </cofactor>
    <text evidence="17">Binds 2 magnesium ions per subunit.</text>
</comment>
<dbReference type="InterPro" id="IPR043502">
    <property type="entry name" value="DNA/RNA_pol_sf"/>
</dbReference>
<dbReference type="OrthoDB" id="9808813at2"/>
<gene>
    <name evidence="17" type="primary">dinB</name>
    <name evidence="19" type="ORF">SAMN04488117_10414</name>
</gene>
<evidence type="ECO:0000259" key="18">
    <source>
        <dbReference type="PROSITE" id="PS50173"/>
    </source>
</evidence>
<dbReference type="Gene3D" id="1.10.150.20">
    <property type="entry name" value="5' to 3' exonuclease, C-terminal subdomain"/>
    <property type="match status" value="1"/>
</dbReference>
<dbReference type="NCBIfam" id="NF002751">
    <property type="entry name" value="PRK02794.1"/>
    <property type="match status" value="1"/>
</dbReference>
<comment type="similarity">
    <text evidence="2 17">Belongs to the DNA polymerase type-Y family.</text>
</comment>
<dbReference type="GO" id="GO:0042276">
    <property type="term" value="P:error-prone translesion synthesis"/>
    <property type="evidence" value="ECO:0007669"/>
    <property type="project" value="TreeGrafter"/>
</dbReference>